<sequence length="477" mass="53137">MAILTEEQNQQQPKQHSTKTKTKSSHKPKTQQPQLSFWFYFTLSISLITLFFFFIFTSSSLSPQKSFLNLPTTLRKHYSNGRTIKVQIHPNQPPIQLFTFQRAPSTQTPSETVLILHGQALSSYSYRNLVQSLSTQGVRVIAIDLPGNGFSDKSVEVSVEGLDGIFGRFSYVYSEIQEKGFFWAFDQIVQTGQIPYEEVLARMSKRKVSIPVDLGPEEIGKVLGQVIDTLGLAPVHLVLHDSALGFAANWVSENSNLVSSLTLVDTPPLNSGAFPIWVLEVPLIREVVLGFPLVFEKVVNFCCSKRIGGLDADAHRVLLKTGDGRKAVVATGKNLNSSFDLAEWGGSDGLKDMPMQLIWSSDWSEEWIREGNQVAGALPQAKFVTHSGGRWAQEDVAVEIAGKISQFVLSLPKTVRKVEQESSIPDHIQEMFDEAKTDDVHDHHHHHSHGHDRLGEDDIHEVGYMDAYGLGHGPRDL</sequence>
<dbReference type="Proteomes" id="UP001177021">
    <property type="component" value="Unassembled WGS sequence"/>
</dbReference>
<reference evidence="1" key="1">
    <citation type="submission" date="2023-10" db="EMBL/GenBank/DDBJ databases">
        <authorList>
            <person name="Rodriguez Cubillos JULIANA M."/>
            <person name="De Vega J."/>
        </authorList>
    </citation>
    <scope>NUCLEOTIDE SEQUENCE</scope>
</reference>
<accession>A0ACB0IIK4</accession>
<name>A0ACB0IIK4_TRIPR</name>
<organism evidence="1 2">
    <name type="scientific">Trifolium pratense</name>
    <name type="common">Red clover</name>
    <dbReference type="NCBI Taxonomy" id="57577"/>
    <lineage>
        <taxon>Eukaryota</taxon>
        <taxon>Viridiplantae</taxon>
        <taxon>Streptophyta</taxon>
        <taxon>Embryophyta</taxon>
        <taxon>Tracheophyta</taxon>
        <taxon>Spermatophyta</taxon>
        <taxon>Magnoliopsida</taxon>
        <taxon>eudicotyledons</taxon>
        <taxon>Gunneridae</taxon>
        <taxon>Pentapetalae</taxon>
        <taxon>rosids</taxon>
        <taxon>fabids</taxon>
        <taxon>Fabales</taxon>
        <taxon>Fabaceae</taxon>
        <taxon>Papilionoideae</taxon>
        <taxon>50 kb inversion clade</taxon>
        <taxon>NPAAA clade</taxon>
        <taxon>Hologalegina</taxon>
        <taxon>IRL clade</taxon>
        <taxon>Trifolieae</taxon>
        <taxon>Trifolium</taxon>
    </lineage>
</organism>
<comment type="caution">
    <text evidence="1">The sequence shown here is derived from an EMBL/GenBank/DDBJ whole genome shotgun (WGS) entry which is preliminary data.</text>
</comment>
<proteinExistence type="predicted"/>
<gene>
    <name evidence="1" type="ORF">MILVUS5_LOCUS3122</name>
</gene>
<dbReference type="EMBL" id="CASHSV030000001">
    <property type="protein sequence ID" value="CAJ2631628.1"/>
    <property type="molecule type" value="Genomic_DNA"/>
</dbReference>
<evidence type="ECO:0000313" key="2">
    <source>
        <dbReference type="Proteomes" id="UP001177021"/>
    </source>
</evidence>
<keyword evidence="2" id="KW-1185">Reference proteome</keyword>
<protein>
    <submittedName>
        <fullName evidence="1">Uncharacterized protein</fullName>
    </submittedName>
</protein>
<evidence type="ECO:0000313" key="1">
    <source>
        <dbReference type="EMBL" id="CAJ2631628.1"/>
    </source>
</evidence>